<dbReference type="KEGG" id="csg:Cylst_1405"/>
<protein>
    <recommendedName>
        <fullName evidence="1">Putative restriction endonuclease domain-containing protein</fullName>
    </recommendedName>
</protein>
<dbReference type="AlphaFoldDB" id="K9WW11"/>
<dbReference type="OrthoDB" id="424506at2"/>
<evidence type="ECO:0000259" key="1">
    <source>
        <dbReference type="Pfam" id="PF05685"/>
    </source>
</evidence>
<dbReference type="eggNOG" id="COG4636">
    <property type="taxonomic scope" value="Bacteria"/>
</dbReference>
<proteinExistence type="predicted"/>
<dbReference type="InterPro" id="IPR008538">
    <property type="entry name" value="Uma2"/>
</dbReference>
<dbReference type="RefSeq" id="WP_015206948.1">
    <property type="nucleotide sequence ID" value="NC_019757.1"/>
</dbReference>
<dbReference type="HOGENOM" id="CLU_076312_6_0_3"/>
<dbReference type="PANTHER" id="PTHR36558">
    <property type="entry name" value="GLR1098 PROTEIN"/>
    <property type="match status" value="1"/>
</dbReference>
<dbReference type="PANTHER" id="PTHR36558:SF1">
    <property type="entry name" value="RESTRICTION ENDONUCLEASE DOMAIN-CONTAINING PROTEIN-RELATED"/>
    <property type="match status" value="1"/>
</dbReference>
<evidence type="ECO:0000313" key="3">
    <source>
        <dbReference type="Proteomes" id="UP000010475"/>
    </source>
</evidence>
<dbReference type="InterPro" id="IPR011335">
    <property type="entry name" value="Restrct_endonuc-II-like"/>
</dbReference>
<sequence length="198" mass="23165">MVVQTPPRQYSIDEYLAQEATAEYRSEYQNGEIVPMSGGSLNHNQIIVNLIIALTLAVREQNYHVYTSDLRLWIPRYREYTYPDILIIKDQAIFQEGRTDTVLNPSIIFEVLSKSTSSRDRGDKFTYYRSLREFQEYILIDQYEIHIEHFSKTPEGNWLFSESDDEDGVLKLASANCQIPHRQIYDRVTFENAPELAI</sequence>
<name>K9WW11_9NOST</name>
<dbReference type="CDD" id="cd06260">
    <property type="entry name" value="DUF820-like"/>
    <property type="match status" value="1"/>
</dbReference>
<evidence type="ECO:0000313" key="2">
    <source>
        <dbReference type="EMBL" id="AFZ23692.1"/>
    </source>
</evidence>
<feature type="domain" description="Putative restriction endonuclease" evidence="1">
    <location>
        <begin position="13"/>
        <end position="171"/>
    </location>
</feature>
<keyword evidence="3" id="KW-1185">Reference proteome</keyword>
<organism evidence="2 3">
    <name type="scientific">Cylindrospermum stagnale PCC 7417</name>
    <dbReference type="NCBI Taxonomy" id="56107"/>
    <lineage>
        <taxon>Bacteria</taxon>
        <taxon>Bacillati</taxon>
        <taxon>Cyanobacteriota</taxon>
        <taxon>Cyanophyceae</taxon>
        <taxon>Nostocales</taxon>
        <taxon>Nostocaceae</taxon>
        <taxon>Cylindrospermum</taxon>
    </lineage>
</organism>
<dbReference type="Pfam" id="PF05685">
    <property type="entry name" value="Uma2"/>
    <property type="match status" value="1"/>
</dbReference>
<gene>
    <name evidence="2" type="ORF">Cylst_1405</name>
</gene>
<dbReference type="Proteomes" id="UP000010475">
    <property type="component" value="Chromosome"/>
</dbReference>
<reference evidence="2 3" key="1">
    <citation type="submission" date="2012-06" db="EMBL/GenBank/DDBJ databases">
        <title>Finished chromosome of genome of Cylindrospermum stagnale PCC 7417.</title>
        <authorList>
            <consortium name="US DOE Joint Genome Institute"/>
            <person name="Gugger M."/>
            <person name="Coursin T."/>
            <person name="Rippka R."/>
            <person name="Tandeau De Marsac N."/>
            <person name="Huntemann M."/>
            <person name="Wei C.-L."/>
            <person name="Han J."/>
            <person name="Detter J.C."/>
            <person name="Han C."/>
            <person name="Tapia R."/>
            <person name="Chen A."/>
            <person name="Kyrpides N."/>
            <person name="Mavromatis K."/>
            <person name="Markowitz V."/>
            <person name="Szeto E."/>
            <person name="Ivanova N."/>
            <person name="Pagani I."/>
            <person name="Pati A."/>
            <person name="Goodwin L."/>
            <person name="Nordberg H.P."/>
            <person name="Cantor M.N."/>
            <person name="Hua S.X."/>
            <person name="Woyke T."/>
            <person name="Kerfeld C.A."/>
        </authorList>
    </citation>
    <scope>NUCLEOTIDE SEQUENCE [LARGE SCALE GENOMIC DNA]</scope>
    <source>
        <strain evidence="2 3">PCC 7417</strain>
    </source>
</reference>
<dbReference type="InterPro" id="IPR012296">
    <property type="entry name" value="Nuclease_put_TT1808"/>
</dbReference>
<dbReference type="EMBL" id="CP003642">
    <property type="protein sequence ID" value="AFZ23692.1"/>
    <property type="molecule type" value="Genomic_DNA"/>
</dbReference>
<dbReference type="Gene3D" id="3.90.1570.10">
    <property type="entry name" value="tt1808, chain A"/>
    <property type="match status" value="1"/>
</dbReference>
<accession>K9WW11</accession>
<dbReference type="PATRIC" id="fig|56107.3.peg.1590"/>
<dbReference type="SUPFAM" id="SSF52980">
    <property type="entry name" value="Restriction endonuclease-like"/>
    <property type="match status" value="1"/>
</dbReference>